<name>A0AC61NN41_9BACT</name>
<protein>
    <submittedName>
        <fullName evidence="1">Uncharacterized protein</fullName>
    </submittedName>
</protein>
<reference evidence="1" key="1">
    <citation type="submission" date="2021-08" db="EMBL/GenBank/DDBJ databases">
        <title>Novel anaerobic bacterium isolated from sea squirt in East Sea, Republic of Korea.</title>
        <authorList>
            <person name="Nguyen T.H."/>
            <person name="Li Z."/>
            <person name="Lee Y.-J."/>
            <person name="Ko J."/>
            <person name="Kim S.-G."/>
        </authorList>
    </citation>
    <scope>NUCLEOTIDE SEQUENCE</scope>
    <source>
        <strain evidence="1">KCTC 25031</strain>
    </source>
</reference>
<accession>A0AC61NN41</accession>
<keyword evidence="2" id="KW-1185">Reference proteome</keyword>
<dbReference type="EMBL" id="CP081303">
    <property type="protein sequence ID" value="QZE13880.1"/>
    <property type="molecule type" value="Genomic_DNA"/>
</dbReference>
<organism evidence="1 2">
    <name type="scientific">Halosquirtibacter laminarini</name>
    <dbReference type="NCBI Taxonomy" id="3374600"/>
    <lineage>
        <taxon>Bacteria</taxon>
        <taxon>Pseudomonadati</taxon>
        <taxon>Bacteroidota</taxon>
        <taxon>Bacteroidia</taxon>
        <taxon>Marinilabiliales</taxon>
        <taxon>Prolixibacteraceae</taxon>
        <taxon>Halosquirtibacter</taxon>
    </lineage>
</organism>
<sequence>MKNTILSLFLLLLSTAVNAQSKSDDIYDSIEASDAATYMEMSRPFISMSSTNLGAQQAEIVNHIDEVRFIHYDISKGDLKPTFEKFVCKAFSKRPFKDYDIVKEMNIDRSDISFNSWVINEKSKIHEFHILITPDEEKQGAFLISYYGEFGNLELDYLKAMAMKDIGL</sequence>
<dbReference type="Proteomes" id="UP000826212">
    <property type="component" value="Chromosome"/>
</dbReference>
<gene>
    <name evidence="1" type="ORF">K4L44_15225</name>
</gene>
<evidence type="ECO:0000313" key="2">
    <source>
        <dbReference type="Proteomes" id="UP000826212"/>
    </source>
</evidence>
<evidence type="ECO:0000313" key="1">
    <source>
        <dbReference type="EMBL" id="QZE13880.1"/>
    </source>
</evidence>
<proteinExistence type="predicted"/>